<dbReference type="PROSITE" id="PS00108">
    <property type="entry name" value="PROTEIN_KINASE_ST"/>
    <property type="match status" value="1"/>
</dbReference>
<sequence>MQFRIHFVIPIILLLWLTRTWTASASLAMPGCQERCGDVLIPYPFGIGYERNCSMGEGFEVICNTSFNPPKPFIKIIGMELLQVSVNDMVVQVMSPVRSLNCRNTTSSSSSLALPEVVDLSKSPFVFSRESNRFTAIGCDNFATISQYGKTIGGCMSICDAAPNVTGSGCYGLNCCQTTIPPNLYLLNMSITNINSTGRCMSASMVDQDWFNYNSFDENYNELSKREHVPVVLEWGRRFGNCRLSKSSDIFCDSFGRCWGSPAHDSLCVCIRSSLRMEGISYISDECYEGSKDNYFCDFYCIDRSGSKNCTCPAGYENSQHGDGCYHLAEPVTKKFPLAILIGCLAAFGMILLLIGSWWMYKLAKKRNNIKLKEKYFKRNGGLLMQQQLSSSEGNIEKTKLFTSKELEKATDNYNENRILGQGGQGTVYKGMLVDGRIVAIKKSIMVDEDKLEQFINEVIILSQINHRNVVKLLGSCLETEVPLLVYEFIPNGTLFPVLHHQIEEEFLLTWEMRLRIAVEVASALSYLHSSASIPIYHRDIKSSNILLDDKYRAKISDFGTSRSVAVDQTHLTTQVLGTFGYLDPEYFQSSQFTDKSDVYSFGVVLIELLTGKKPISSFQSEDERSLTTHFLFLMDENRLFQIIDARVAKESRKEDIMVMANLARRCLNLNGKKRPTMREVTIELEGIRGSQGAAFSYVIDQSYEEVDYSEMTRPWDTASSSDTSLKIDTMRLL</sequence>
<dbReference type="FunCoup" id="A0A7J7E1P2">
    <property type="interactions" value="626"/>
</dbReference>
<comment type="caution">
    <text evidence="18">The sequence shown here is derived from an EMBL/GenBank/DDBJ whole genome shotgun (WGS) entry which is preliminary data.</text>
</comment>
<evidence type="ECO:0000256" key="14">
    <source>
        <dbReference type="ARBA" id="ARBA00047951"/>
    </source>
</evidence>
<evidence type="ECO:0000313" key="19">
    <source>
        <dbReference type="Proteomes" id="UP000593562"/>
    </source>
</evidence>
<comment type="catalytic activity">
    <reaction evidence="14">
        <text>L-threonyl-[protein] + ATP = O-phospho-L-threonyl-[protein] + ADP + H(+)</text>
        <dbReference type="Rhea" id="RHEA:46608"/>
        <dbReference type="Rhea" id="RHEA-COMP:11060"/>
        <dbReference type="Rhea" id="RHEA-COMP:11605"/>
        <dbReference type="ChEBI" id="CHEBI:15378"/>
        <dbReference type="ChEBI" id="CHEBI:30013"/>
        <dbReference type="ChEBI" id="CHEBI:30616"/>
        <dbReference type="ChEBI" id="CHEBI:61977"/>
        <dbReference type="ChEBI" id="CHEBI:456216"/>
    </reaction>
</comment>
<proteinExistence type="predicted"/>
<evidence type="ECO:0000256" key="10">
    <source>
        <dbReference type="ARBA" id="ARBA00023136"/>
    </source>
</evidence>
<name>A0A7J7E1P2_TRIWF</name>
<evidence type="ECO:0000256" key="3">
    <source>
        <dbReference type="ARBA" id="ARBA00022679"/>
    </source>
</evidence>
<keyword evidence="11" id="KW-1015">Disulfide bond</keyword>
<dbReference type="PROSITE" id="PS50011">
    <property type="entry name" value="PROTEIN_KINASE_DOM"/>
    <property type="match status" value="1"/>
</dbReference>
<evidence type="ECO:0000256" key="16">
    <source>
        <dbReference type="SAM" id="SignalP"/>
    </source>
</evidence>
<keyword evidence="4 15" id="KW-0812">Transmembrane</keyword>
<dbReference type="InterPro" id="IPR000719">
    <property type="entry name" value="Prot_kinase_dom"/>
</dbReference>
<evidence type="ECO:0000259" key="17">
    <source>
        <dbReference type="PROSITE" id="PS50011"/>
    </source>
</evidence>
<comment type="subcellular location">
    <subcellularLocation>
        <location evidence="1">Membrane</location>
        <topology evidence="1">Single-pass type I membrane protein</topology>
    </subcellularLocation>
</comment>
<keyword evidence="9 15" id="KW-1133">Transmembrane helix</keyword>
<dbReference type="Pfam" id="PF00069">
    <property type="entry name" value="Pkinase"/>
    <property type="match status" value="1"/>
</dbReference>
<dbReference type="EMBL" id="JAAARO010000001">
    <property type="protein sequence ID" value="KAF5752507.1"/>
    <property type="molecule type" value="Genomic_DNA"/>
</dbReference>
<organism evidence="18 19">
    <name type="scientific">Tripterygium wilfordii</name>
    <name type="common">Thunder God vine</name>
    <dbReference type="NCBI Taxonomy" id="458696"/>
    <lineage>
        <taxon>Eukaryota</taxon>
        <taxon>Viridiplantae</taxon>
        <taxon>Streptophyta</taxon>
        <taxon>Embryophyta</taxon>
        <taxon>Tracheophyta</taxon>
        <taxon>Spermatophyta</taxon>
        <taxon>Magnoliopsida</taxon>
        <taxon>eudicotyledons</taxon>
        <taxon>Gunneridae</taxon>
        <taxon>Pentapetalae</taxon>
        <taxon>rosids</taxon>
        <taxon>fabids</taxon>
        <taxon>Celastrales</taxon>
        <taxon>Celastraceae</taxon>
        <taxon>Tripterygium</taxon>
    </lineage>
</organism>
<accession>A0A7J7E1P2</accession>
<reference evidence="18 19" key="1">
    <citation type="journal article" date="2020" name="Nat. Commun.">
        <title>Genome of Tripterygium wilfordii and identification of cytochrome P450 involved in triptolide biosynthesis.</title>
        <authorList>
            <person name="Tu L."/>
            <person name="Su P."/>
            <person name="Zhang Z."/>
            <person name="Gao L."/>
            <person name="Wang J."/>
            <person name="Hu T."/>
            <person name="Zhou J."/>
            <person name="Zhang Y."/>
            <person name="Zhao Y."/>
            <person name="Liu Y."/>
            <person name="Song Y."/>
            <person name="Tong Y."/>
            <person name="Lu Y."/>
            <person name="Yang J."/>
            <person name="Xu C."/>
            <person name="Jia M."/>
            <person name="Peters R.J."/>
            <person name="Huang L."/>
            <person name="Gao W."/>
        </authorList>
    </citation>
    <scope>NUCLEOTIDE SEQUENCE [LARGE SCALE GENOMIC DNA]</scope>
    <source>
        <strain evidence="19">cv. XIE 37</strain>
        <tissue evidence="18">Leaf</tissue>
    </source>
</reference>
<evidence type="ECO:0000256" key="6">
    <source>
        <dbReference type="ARBA" id="ARBA00022741"/>
    </source>
</evidence>
<dbReference type="Gene3D" id="1.10.510.10">
    <property type="entry name" value="Transferase(Phosphotransferase) domain 1"/>
    <property type="match status" value="1"/>
</dbReference>
<dbReference type="SUPFAM" id="SSF56112">
    <property type="entry name" value="Protein kinase-like (PK-like)"/>
    <property type="match status" value="1"/>
</dbReference>
<dbReference type="Pfam" id="PF13947">
    <property type="entry name" value="GUB_WAK_bind"/>
    <property type="match status" value="1"/>
</dbReference>
<dbReference type="GO" id="GO:0030247">
    <property type="term" value="F:polysaccharide binding"/>
    <property type="evidence" value="ECO:0007669"/>
    <property type="project" value="InterPro"/>
</dbReference>
<evidence type="ECO:0000256" key="8">
    <source>
        <dbReference type="ARBA" id="ARBA00022840"/>
    </source>
</evidence>
<dbReference type="GO" id="GO:0005886">
    <property type="term" value="C:plasma membrane"/>
    <property type="evidence" value="ECO:0007669"/>
    <property type="project" value="TreeGrafter"/>
</dbReference>
<keyword evidence="3" id="KW-0808">Transferase</keyword>
<dbReference type="InterPro" id="IPR008271">
    <property type="entry name" value="Ser/Thr_kinase_AS"/>
</dbReference>
<dbReference type="SUPFAM" id="SSF57196">
    <property type="entry name" value="EGF/Laminin"/>
    <property type="match status" value="1"/>
</dbReference>
<evidence type="ECO:0000256" key="5">
    <source>
        <dbReference type="ARBA" id="ARBA00022729"/>
    </source>
</evidence>
<evidence type="ECO:0000256" key="12">
    <source>
        <dbReference type="ARBA" id="ARBA00023180"/>
    </source>
</evidence>
<keyword evidence="10 15" id="KW-0472">Membrane</keyword>
<keyword evidence="7 18" id="KW-0418">Kinase</keyword>
<dbReference type="AlphaFoldDB" id="A0A7J7E1P2"/>
<comment type="catalytic activity">
    <reaction evidence="13">
        <text>L-seryl-[protein] + ATP = O-phospho-L-seryl-[protein] + ADP + H(+)</text>
        <dbReference type="Rhea" id="RHEA:17989"/>
        <dbReference type="Rhea" id="RHEA-COMP:9863"/>
        <dbReference type="Rhea" id="RHEA-COMP:11604"/>
        <dbReference type="ChEBI" id="CHEBI:15378"/>
        <dbReference type="ChEBI" id="CHEBI:29999"/>
        <dbReference type="ChEBI" id="CHEBI:30616"/>
        <dbReference type="ChEBI" id="CHEBI:83421"/>
        <dbReference type="ChEBI" id="CHEBI:456216"/>
    </reaction>
</comment>
<dbReference type="InParanoid" id="A0A7J7E1P2"/>
<evidence type="ECO:0000256" key="13">
    <source>
        <dbReference type="ARBA" id="ARBA00047558"/>
    </source>
</evidence>
<dbReference type="PANTHER" id="PTHR27005:SF515">
    <property type="entry name" value="WALL-ASSOCIATED RECEPTOR KINASE-LIKE 10-RELATED"/>
    <property type="match status" value="1"/>
</dbReference>
<gene>
    <name evidence="18" type="ORF">HS088_TW01G00419</name>
</gene>
<dbReference type="FunFam" id="3.30.200.20:FF:000043">
    <property type="entry name" value="Wall-associated receptor kinase 2"/>
    <property type="match status" value="1"/>
</dbReference>
<dbReference type="GO" id="GO:0004674">
    <property type="term" value="F:protein serine/threonine kinase activity"/>
    <property type="evidence" value="ECO:0007669"/>
    <property type="project" value="UniProtKB-KW"/>
</dbReference>
<keyword evidence="8" id="KW-0067">ATP-binding</keyword>
<dbReference type="FunFam" id="1.10.510.10:FF:000084">
    <property type="entry name" value="Wall-associated receptor kinase 2"/>
    <property type="match status" value="1"/>
</dbReference>
<evidence type="ECO:0000256" key="4">
    <source>
        <dbReference type="ARBA" id="ARBA00022692"/>
    </source>
</evidence>
<feature type="transmembrane region" description="Helical" evidence="15">
    <location>
        <begin position="338"/>
        <end position="361"/>
    </location>
</feature>
<dbReference type="Gene3D" id="3.30.200.20">
    <property type="entry name" value="Phosphorylase Kinase, domain 1"/>
    <property type="match status" value="1"/>
</dbReference>
<dbReference type="CDD" id="cd14066">
    <property type="entry name" value="STKc_IRAK"/>
    <property type="match status" value="1"/>
</dbReference>
<evidence type="ECO:0000256" key="7">
    <source>
        <dbReference type="ARBA" id="ARBA00022777"/>
    </source>
</evidence>
<keyword evidence="19" id="KW-1185">Reference proteome</keyword>
<dbReference type="GO" id="GO:0005524">
    <property type="term" value="F:ATP binding"/>
    <property type="evidence" value="ECO:0007669"/>
    <property type="project" value="UniProtKB-KW"/>
</dbReference>
<dbReference type="SMART" id="SM00220">
    <property type="entry name" value="S_TKc"/>
    <property type="match status" value="1"/>
</dbReference>
<keyword evidence="2" id="KW-0723">Serine/threonine-protein kinase</keyword>
<feature type="signal peptide" evidence="16">
    <location>
        <begin position="1"/>
        <end position="22"/>
    </location>
</feature>
<feature type="domain" description="Protein kinase" evidence="17">
    <location>
        <begin position="414"/>
        <end position="688"/>
    </location>
</feature>
<dbReference type="Proteomes" id="UP000593562">
    <property type="component" value="Unassembled WGS sequence"/>
</dbReference>
<protein>
    <submittedName>
        <fullName evidence="18">Putative kinase</fullName>
    </submittedName>
</protein>
<keyword evidence="12" id="KW-0325">Glycoprotein</keyword>
<evidence type="ECO:0000256" key="15">
    <source>
        <dbReference type="SAM" id="Phobius"/>
    </source>
</evidence>
<dbReference type="PANTHER" id="PTHR27005">
    <property type="entry name" value="WALL-ASSOCIATED RECEPTOR KINASE-LIKE 21"/>
    <property type="match status" value="1"/>
</dbReference>
<feature type="chain" id="PRO_5029664970" evidence="16">
    <location>
        <begin position="23"/>
        <end position="734"/>
    </location>
</feature>
<dbReference type="GO" id="GO:0007166">
    <property type="term" value="P:cell surface receptor signaling pathway"/>
    <property type="evidence" value="ECO:0007669"/>
    <property type="project" value="InterPro"/>
</dbReference>
<dbReference type="InterPro" id="IPR045274">
    <property type="entry name" value="WAK-like"/>
</dbReference>
<evidence type="ECO:0000313" key="18">
    <source>
        <dbReference type="EMBL" id="KAF5752507.1"/>
    </source>
</evidence>
<dbReference type="InterPro" id="IPR025287">
    <property type="entry name" value="WAK_GUB"/>
</dbReference>
<dbReference type="InterPro" id="IPR011009">
    <property type="entry name" value="Kinase-like_dom_sf"/>
</dbReference>
<evidence type="ECO:0000256" key="9">
    <source>
        <dbReference type="ARBA" id="ARBA00022989"/>
    </source>
</evidence>
<evidence type="ECO:0000256" key="11">
    <source>
        <dbReference type="ARBA" id="ARBA00023157"/>
    </source>
</evidence>
<evidence type="ECO:0000256" key="2">
    <source>
        <dbReference type="ARBA" id="ARBA00022527"/>
    </source>
</evidence>
<evidence type="ECO:0000256" key="1">
    <source>
        <dbReference type="ARBA" id="ARBA00004479"/>
    </source>
</evidence>
<keyword evidence="6" id="KW-0547">Nucleotide-binding</keyword>
<keyword evidence="5 16" id="KW-0732">Signal</keyword>